<reference evidence="2" key="1">
    <citation type="submission" date="2020-08" db="EMBL/GenBank/DDBJ databases">
        <title>Lewinella bacteria from marine environments.</title>
        <authorList>
            <person name="Zhong Y."/>
        </authorList>
    </citation>
    <scope>NUCLEOTIDE SEQUENCE</scope>
    <source>
        <strain evidence="2">KCTC 42187</strain>
    </source>
</reference>
<comment type="caution">
    <text evidence="2">The sequence shown here is derived from an EMBL/GenBank/DDBJ whole genome shotgun (WGS) entry which is preliminary data.</text>
</comment>
<dbReference type="Pfam" id="PF13601">
    <property type="entry name" value="HTH_34"/>
    <property type="match status" value="1"/>
</dbReference>
<name>A0A923T8K3_9BACT</name>
<sequence length="107" mass="12211">MKDVLPLTTVSIDGLNKLFNHRTRMGIMAILLVNDWVDFVSLRDALDLTDGSLASHLKALVKEEQIEVEKKFVEDKPKTSYRATPEGRKAFEAHLAELESFIRRIDN</sequence>
<feature type="domain" description="Winged helix DNA-binding" evidence="1">
    <location>
        <begin position="24"/>
        <end position="102"/>
    </location>
</feature>
<keyword evidence="3" id="KW-1185">Reference proteome</keyword>
<dbReference type="InterPro" id="IPR036388">
    <property type="entry name" value="WH-like_DNA-bd_sf"/>
</dbReference>
<dbReference type="RefSeq" id="WP_187466713.1">
    <property type="nucleotide sequence ID" value="NZ_JACSIT010000100.1"/>
</dbReference>
<dbReference type="EMBL" id="JACSIT010000100">
    <property type="protein sequence ID" value="MBC6994646.1"/>
    <property type="molecule type" value="Genomic_DNA"/>
</dbReference>
<dbReference type="SUPFAM" id="SSF46785">
    <property type="entry name" value="Winged helix' DNA-binding domain"/>
    <property type="match status" value="1"/>
</dbReference>
<dbReference type="Gene3D" id="1.10.10.10">
    <property type="entry name" value="Winged helix-like DNA-binding domain superfamily/Winged helix DNA-binding domain"/>
    <property type="match status" value="1"/>
</dbReference>
<dbReference type="InterPro" id="IPR027395">
    <property type="entry name" value="WH_DNA-bd_dom"/>
</dbReference>
<protein>
    <submittedName>
        <fullName evidence="2">Transcriptional regulator</fullName>
    </submittedName>
</protein>
<gene>
    <name evidence="2" type="ORF">H9S92_10760</name>
</gene>
<accession>A0A923T8K3</accession>
<proteinExistence type="predicted"/>
<organism evidence="2 3">
    <name type="scientific">Neolewinella lacunae</name>
    <dbReference type="NCBI Taxonomy" id="1517758"/>
    <lineage>
        <taxon>Bacteria</taxon>
        <taxon>Pseudomonadati</taxon>
        <taxon>Bacteroidota</taxon>
        <taxon>Saprospiria</taxon>
        <taxon>Saprospirales</taxon>
        <taxon>Lewinellaceae</taxon>
        <taxon>Neolewinella</taxon>
    </lineage>
</organism>
<dbReference type="PANTHER" id="PTHR37318">
    <property type="entry name" value="BSL7504 PROTEIN"/>
    <property type="match status" value="1"/>
</dbReference>
<dbReference type="InterPro" id="IPR036390">
    <property type="entry name" value="WH_DNA-bd_sf"/>
</dbReference>
<dbReference type="AlphaFoldDB" id="A0A923T8K3"/>
<evidence type="ECO:0000259" key="1">
    <source>
        <dbReference type="Pfam" id="PF13601"/>
    </source>
</evidence>
<dbReference type="Proteomes" id="UP000650081">
    <property type="component" value="Unassembled WGS sequence"/>
</dbReference>
<evidence type="ECO:0000313" key="3">
    <source>
        <dbReference type="Proteomes" id="UP000650081"/>
    </source>
</evidence>
<evidence type="ECO:0000313" key="2">
    <source>
        <dbReference type="EMBL" id="MBC6994646.1"/>
    </source>
</evidence>
<dbReference type="PANTHER" id="PTHR37318:SF1">
    <property type="entry name" value="BSL7504 PROTEIN"/>
    <property type="match status" value="1"/>
</dbReference>